<dbReference type="SUPFAM" id="SSF55073">
    <property type="entry name" value="Nucleotide cyclase"/>
    <property type="match status" value="1"/>
</dbReference>
<accession>A0A926I5L5</accession>
<feature type="transmembrane region" description="Helical" evidence="1">
    <location>
        <begin position="65"/>
        <end position="81"/>
    </location>
</feature>
<dbReference type="Proteomes" id="UP000610760">
    <property type="component" value="Unassembled WGS sequence"/>
</dbReference>
<dbReference type="InterPro" id="IPR029787">
    <property type="entry name" value="Nucleotide_cyclase"/>
</dbReference>
<dbReference type="InterPro" id="IPR043128">
    <property type="entry name" value="Rev_trsase/Diguanyl_cyclase"/>
</dbReference>
<evidence type="ECO:0000313" key="3">
    <source>
        <dbReference type="EMBL" id="MBC8559005.1"/>
    </source>
</evidence>
<dbReference type="InterPro" id="IPR000160">
    <property type="entry name" value="GGDEF_dom"/>
</dbReference>
<dbReference type="PANTHER" id="PTHR44757:SF2">
    <property type="entry name" value="BIOFILM ARCHITECTURE MAINTENANCE PROTEIN MBAA"/>
    <property type="match status" value="1"/>
</dbReference>
<evidence type="ECO:0000259" key="2">
    <source>
        <dbReference type="PROSITE" id="PS50887"/>
    </source>
</evidence>
<protein>
    <submittedName>
        <fullName evidence="3">GGDEF domain-containing protein</fullName>
    </submittedName>
</protein>
<comment type="caution">
    <text evidence="3">The sequence shown here is derived from an EMBL/GenBank/DDBJ whole genome shotgun (WGS) entry which is preliminary data.</text>
</comment>
<dbReference type="NCBIfam" id="TIGR00254">
    <property type="entry name" value="GGDEF"/>
    <property type="match status" value="1"/>
</dbReference>
<name>A0A926I5L5_9FIRM</name>
<keyword evidence="4" id="KW-1185">Reference proteome</keyword>
<feature type="domain" description="GGDEF" evidence="2">
    <location>
        <begin position="248"/>
        <end position="370"/>
    </location>
</feature>
<keyword evidence="1" id="KW-0812">Transmembrane</keyword>
<feature type="transmembrane region" description="Helical" evidence="1">
    <location>
        <begin position="118"/>
        <end position="138"/>
    </location>
</feature>
<dbReference type="AlphaFoldDB" id="A0A926I5L5"/>
<reference evidence="3" key="1">
    <citation type="submission" date="2020-08" db="EMBL/GenBank/DDBJ databases">
        <title>Genome public.</title>
        <authorList>
            <person name="Liu C."/>
            <person name="Sun Q."/>
        </authorList>
    </citation>
    <scope>NUCLEOTIDE SEQUENCE</scope>
    <source>
        <strain evidence="3">NSJ-33</strain>
    </source>
</reference>
<evidence type="ECO:0000256" key="1">
    <source>
        <dbReference type="SAM" id="Phobius"/>
    </source>
</evidence>
<dbReference type="EMBL" id="JACRSV010000001">
    <property type="protein sequence ID" value="MBC8559005.1"/>
    <property type="molecule type" value="Genomic_DNA"/>
</dbReference>
<gene>
    <name evidence="3" type="ORF">H8710_02860</name>
</gene>
<organism evidence="3 4">
    <name type="scientific">Fumia xinanensis</name>
    <dbReference type="NCBI Taxonomy" id="2763659"/>
    <lineage>
        <taxon>Bacteria</taxon>
        <taxon>Bacillati</taxon>
        <taxon>Bacillota</taxon>
        <taxon>Clostridia</taxon>
        <taxon>Eubacteriales</taxon>
        <taxon>Oscillospiraceae</taxon>
        <taxon>Fumia</taxon>
    </lineage>
</organism>
<feature type="transmembrane region" description="Helical" evidence="1">
    <location>
        <begin position="34"/>
        <end position="53"/>
    </location>
</feature>
<feature type="transmembrane region" description="Helical" evidence="1">
    <location>
        <begin position="88"/>
        <end position="112"/>
    </location>
</feature>
<keyword evidence="1" id="KW-0472">Membrane</keyword>
<dbReference type="Gene3D" id="3.30.70.270">
    <property type="match status" value="1"/>
</dbReference>
<dbReference type="SMART" id="SM00267">
    <property type="entry name" value="GGDEF"/>
    <property type="match status" value="1"/>
</dbReference>
<dbReference type="PANTHER" id="PTHR44757">
    <property type="entry name" value="DIGUANYLATE CYCLASE DGCP"/>
    <property type="match status" value="1"/>
</dbReference>
<evidence type="ECO:0000313" key="4">
    <source>
        <dbReference type="Proteomes" id="UP000610760"/>
    </source>
</evidence>
<dbReference type="PROSITE" id="PS50887">
    <property type="entry name" value="GGDEF"/>
    <property type="match status" value="1"/>
</dbReference>
<dbReference type="CDD" id="cd01949">
    <property type="entry name" value="GGDEF"/>
    <property type="match status" value="1"/>
</dbReference>
<keyword evidence="1" id="KW-1133">Transmembrane helix</keyword>
<dbReference type="InterPro" id="IPR052155">
    <property type="entry name" value="Biofilm_reg_signaling"/>
</dbReference>
<proteinExistence type="predicted"/>
<dbReference type="Pfam" id="PF00990">
    <property type="entry name" value="GGDEF"/>
    <property type="match status" value="1"/>
</dbReference>
<feature type="transmembrane region" description="Helical" evidence="1">
    <location>
        <begin position="159"/>
        <end position="179"/>
    </location>
</feature>
<feature type="transmembrane region" description="Helical" evidence="1">
    <location>
        <begin position="185"/>
        <end position="205"/>
    </location>
</feature>
<dbReference type="RefSeq" id="WP_249293899.1">
    <property type="nucleotide sequence ID" value="NZ_JACRSV010000001.1"/>
</dbReference>
<sequence>MATILNLCVVFEMLLVNLSTVHYCAKSKYSLPKILGVLLAYTLVVVGGTYALISRSSSFGNGNGLFTIIGFLYLIPLYFLYDEKMHQLLSIICSSWIYTMFAFSFSVQLAYALKQFPFVQTVLCMQTLLYIFSLKVFRDFVKSKLVFVLKYIPERANKYLQLVSLAWFGTFLLINISYIYRERHILAVLSLVALVFDAVLSYWFLSMVVQSFDDIEKLERIVYVDGLTGLKNRESLLTDIEKLMELNCPFSLVFMDLDDFKGINDQFGHLKGDEYLIEFSKAAKDILNCNGTLYRISGDEFVCLYTGGSVAGFVRQVRVQKWDHNSMAFRGVSAGCSAFPGDGRDAECLIALADQRMYEEKKRKKQSALR</sequence>